<gene>
    <name evidence="4" type="ORF">OJ254_22750</name>
</gene>
<dbReference type="PANTHER" id="PTHR45527">
    <property type="entry name" value="NONRIBOSOMAL PEPTIDE SYNTHETASE"/>
    <property type="match status" value="1"/>
</dbReference>
<reference evidence="4" key="1">
    <citation type="submission" date="2022-11" db="EMBL/GenBank/DDBJ databases">
        <title>Identification and genomic analyses of a novel endophytic actinobacterium Streptomyces endophytica sp. nov. with potential for biocontrol of Yam anthracnose.</title>
        <authorList>
            <person name="Huang X."/>
        </authorList>
    </citation>
    <scope>NUCLEOTIDE SEQUENCE</scope>
    <source>
        <strain evidence="4">HNM0140</strain>
    </source>
</reference>
<dbReference type="InterPro" id="IPR020806">
    <property type="entry name" value="PKS_PP-bd"/>
</dbReference>
<dbReference type="InterPro" id="IPR036736">
    <property type="entry name" value="ACP-like_sf"/>
</dbReference>
<keyword evidence="5" id="KW-1185">Reference proteome</keyword>
<accession>A0ABY6PK59</accession>
<sequence length="123" mass="13118">MLPSGYAVLDALPLSANGKLAADRLPPVEFAGVHVEPSTDRERALAAVWAEILGRPAAALSANDSFFSVGGNSLAAMKLVRLLQRDLGIELRLRDLYQNDTIIKLAQHVGAAEVAADREEGEL</sequence>
<keyword evidence="2" id="KW-0597">Phosphoprotein</keyword>
<name>A0ABY6PK59_9ACTN</name>
<feature type="domain" description="Carrier" evidence="3">
    <location>
        <begin position="36"/>
        <end position="113"/>
    </location>
</feature>
<organism evidence="4 5">
    <name type="scientific">Streptomyces endophytica</name>
    <dbReference type="NCBI Taxonomy" id="2991496"/>
    <lineage>
        <taxon>Bacteria</taxon>
        <taxon>Bacillati</taxon>
        <taxon>Actinomycetota</taxon>
        <taxon>Actinomycetes</taxon>
        <taxon>Kitasatosporales</taxon>
        <taxon>Streptomycetaceae</taxon>
        <taxon>Streptomyces</taxon>
    </lineage>
</organism>
<keyword evidence="1" id="KW-0596">Phosphopantetheine</keyword>
<dbReference type="InterPro" id="IPR009081">
    <property type="entry name" value="PP-bd_ACP"/>
</dbReference>
<dbReference type="Proteomes" id="UP001164959">
    <property type="component" value="Chromosome"/>
</dbReference>
<dbReference type="SUPFAM" id="SSF47336">
    <property type="entry name" value="ACP-like"/>
    <property type="match status" value="1"/>
</dbReference>
<dbReference type="PANTHER" id="PTHR45527:SF1">
    <property type="entry name" value="FATTY ACID SYNTHASE"/>
    <property type="match status" value="1"/>
</dbReference>
<proteinExistence type="predicted"/>
<dbReference type="PROSITE" id="PS00012">
    <property type="entry name" value="PHOSPHOPANTETHEINE"/>
    <property type="match status" value="1"/>
</dbReference>
<dbReference type="PROSITE" id="PS50075">
    <property type="entry name" value="CARRIER"/>
    <property type="match status" value="1"/>
</dbReference>
<dbReference type="SMART" id="SM00823">
    <property type="entry name" value="PKS_PP"/>
    <property type="match status" value="1"/>
</dbReference>
<evidence type="ECO:0000313" key="4">
    <source>
        <dbReference type="EMBL" id="UZJ34141.1"/>
    </source>
</evidence>
<evidence type="ECO:0000259" key="3">
    <source>
        <dbReference type="PROSITE" id="PS50075"/>
    </source>
</evidence>
<dbReference type="Pfam" id="PF00550">
    <property type="entry name" value="PP-binding"/>
    <property type="match status" value="1"/>
</dbReference>
<dbReference type="Gene3D" id="1.10.1200.10">
    <property type="entry name" value="ACP-like"/>
    <property type="match status" value="1"/>
</dbReference>
<evidence type="ECO:0000313" key="5">
    <source>
        <dbReference type="Proteomes" id="UP001164959"/>
    </source>
</evidence>
<evidence type="ECO:0000256" key="2">
    <source>
        <dbReference type="ARBA" id="ARBA00022553"/>
    </source>
</evidence>
<dbReference type="InterPro" id="IPR006162">
    <property type="entry name" value="Ppantetheine_attach_site"/>
</dbReference>
<evidence type="ECO:0000256" key="1">
    <source>
        <dbReference type="ARBA" id="ARBA00022450"/>
    </source>
</evidence>
<dbReference type="EMBL" id="CP110636">
    <property type="protein sequence ID" value="UZJ34141.1"/>
    <property type="molecule type" value="Genomic_DNA"/>
</dbReference>
<protein>
    <submittedName>
        <fullName evidence="4">Phosphopantetheine-binding protein</fullName>
    </submittedName>
</protein>